<feature type="region of interest" description="Disordered" evidence="6">
    <location>
        <begin position="167"/>
        <end position="192"/>
    </location>
</feature>
<name>A0A9N8YTN7_FUNMO</name>
<dbReference type="PANTHER" id="PTHR12709">
    <property type="entry name" value="DNA-DIRECTED RNA POLYMERASE II, III"/>
    <property type="match status" value="1"/>
</dbReference>
<keyword evidence="11" id="KW-1185">Reference proteome</keyword>
<dbReference type="Pfam" id="PF03876">
    <property type="entry name" value="SHS2_Rpb7-N"/>
    <property type="match status" value="1"/>
</dbReference>
<dbReference type="PANTHER" id="PTHR12709:SF1">
    <property type="entry name" value="DNA-DIRECTED RNA POLYMERASE III SUBUNIT RPC8"/>
    <property type="match status" value="1"/>
</dbReference>
<dbReference type="AlphaFoldDB" id="A0A9N8YTN7"/>
<evidence type="ECO:0000256" key="7">
    <source>
        <dbReference type="SAM" id="Phobius"/>
    </source>
</evidence>
<keyword evidence="4" id="KW-0804">Transcription</keyword>
<protein>
    <submittedName>
        <fullName evidence="10">4696_t:CDS:1</fullName>
    </submittedName>
</protein>
<dbReference type="GO" id="GO:0006384">
    <property type="term" value="P:transcription initiation at RNA polymerase III promoter"/>
    <property type="evidence" value="ECO:0007669"/>
    <property type="project" value="TreeGrafter"/>
</dbReference>
<reference evidence="10" key="1">
    <citation type="submission" date="2021-06" db="EMBL/GenBank/DDBJ databases">
        <authorList>
            <person name="Kallberg Y."/>
            <person name="Tangrot J."/>
            <person name="Rosling A."/>
        </authorList>
    </citation>
    <scope>NUCLEOTIDE SEQUENCE</scope>
    <source>
        <strain evidence="10">87-6 pot B 2015</strain>
    </source>
</reference>
<evidence type="ECO:0000256" key="3">
    <source>
        <dbReference type="ARBA" id="ARBA00022478"/>
    </source>
</evidence>
<dbReference type="Gene3D" id="2.40.50.140">
    <property type="entry name" value="Nucleic acid-binding proteins"/>
    <property type="match status" value="1"/>
</dbReference>
<keyword evidence="7" id="KW-1133">Transmembrane helix</keyword>
<accession>A0A9N8YTN7</accession>
<dbReference type="InterPro" id="IPR045113">
    <property type="entry name" value="Rpb7-like"/>
</dbReference>
<dbReference type="EMBL" id="CAJVPP010000153">
    <property type="protein sequence ID" value="CAG8448416.1"/>
    <property type="molecule type" value="Genomic_DNA"/>
</dbReference>
<comment type="similarity">
    <text evidence="2">Belongs to the eukaryotic RPB7/RPC8 RNA polymerase subunit family.</text>
</comment>
<proteinExistence type="inferred from homology"/>
<sequence>MFILSVLKDTIHIQPYDFYKSKYDALSDEINRIYANRIIQEVGLCICLFDILSASEEIVHYGNGASYAKVTFRIVVFRPFIGEILEGKVSSNTPEGVKGYFDDILIPTNNDDGWRFDFGSQVWVRLWDNPLPENLWKSVEDKYLYMYMDKDQPLKFRIIEEKFTDIGTKGPPPKRTGAVAGQKVPQPGSSSLPSDVMIVGNNKSVTNLQQNIASGDITATESNSTIGGTSVLQGSRLLGATTVSSQTHKLKQAPYEIIGSVAEVVIVNIVIYIIIRDLAFYRFVRKK</sequence>
<dbReference type="GO" id="GO:0005666">
    <property type="term" value="C:RNA polymerase III complex"/>
    <property type="evidence" value="ECO:0007669"/>
    <property type="project" value="TreeGrafter"/>
</dbReference>
<evidence type="ECO:0000256" key="5">
    <source>
        <dbReference type="ARBA" id="ARBA00023242"/>
    </source>
</evidence>
<feature type="domain" description="RNA polymerase Rpb7-like N-terminal" evidence="8">
    <location>
        <begin position="8"/>
        <end position="64"/>
    </location>
</feature>
<evidence type="ECO:0000256" key="4">
    <source>
        <dbReference type="ARBA" id="ARBA00023163"/>
    </source>
</evidence>
<evidence type="ECO:0000313" key="10">
    <source>
        <dbReference type="EMBL" id="CAG8448416.1"/>
    </source>
</evidence>
<feature type="domain" description="RNA polymerase III subunit Rpc25" evidence="9">
    <location>
        <begin position="83"/>
        <end position="175"/>
    </location>
</feature>
<evidence type="ECO:0000256" key="2">
    <source>
        <dbReference type="ARBA" id="ARBA00009307"/>
    </source>
</evidence>
<dbReference type="InterPro" id="IPR012340">
    <property type="entry name" value="NA-bd_OB-fold"/>
</dbReference>
<dbReference type="CDD" id="cd04330">
    <property type="entry name" value="RNAP_III_Rpc25_N"/>
    <property type="match status" value="1"/>
</dbReference>
<organism evidence="10 11">
    <name type="scientific">Funneliformis mosseae</name>
    <name type="common">Endomycorrhizal fungus</name>
    <name type="synonym">Glomus mosseae</name>
    <dbReference type="NCBI Taxonomy" id="27381"/>
    <lineage>
        <taxon>Eukaryota</taxon>
        <taxon>Fungi</taxon>
        <taxon>Fungi incertae sedis</taxon>
        <taxon>Mucoromycota</taxon>
        <taxon>Glomeromycotina</taxon>
        <taxon>Glomeromycetes</taxon>
        <taxon>Glomerales</taxon>
        <taxon>Glomeraceae</taxon>
        <taxon>Funneliformis</taxon>
    </lineage>
</organism>
<dbReference type="Gene3D" id="3.30.1490.120">
    <property type="entry name" value="RNA polymerase Rpb7-like, N-terminal domain"/>
    <property type="match status" value="1"/>
</dbReference>
<dbReference type="InterPro" id="IPR005576">
    <property type="entry name" value="Rpb7-like_N"/>
</dbReference>
<evidence type="ECO:0000256" key="6">
    <source>
        <dbReference type="SAM" id="MobiDB-lite"/>
    </source>
</evidence>
<keyword evidence="3" id="KW-0240">DNA-directed RNA polymerase</keyword>
<dbReference type="Proteomes" id="UP000789375">
    <property type="component" value="Unassembled WGS sequence"/>
</dbReference>
<dbReference type="Pfam" id="PF08292">
    <property type="entry name" value="RNA_pol_Rbc25"/>
    <property type="match status" value="1"/>
</dbReference>
<feature type="transmembrane region" description="Helical" evidence="7">
    <location>
        <begin position="257"/>
        <end position="275"/>
    </location>
</feature>
<keyword evidence="7" id="KW-0812">Transmembrane</keyword>
<evidence type="ECO:0000259" key="9">
    <source>
        <dbReference type="Pfam" id="PF08292"/>
    </source>
</evidence>
<evidence type="ECO:0000256" key="1">
    <source>
        <dbReference type="ARBA" id="ARBA00004123"/>
    </source>
</evidence>
<keyword evidence="5" id="KW-0539">Nucleus</keyword>
<evidence type="ECO:0000259" key="8">
    <source>
        <dbReference type="Pfam" id="PF03876"/>
    </source>
</evidence>
<gene>
    <name evidence="10" type="ORF">FMOSSE_LOCUS1341</name>
</gene>
<keyword evidence="7" id="KW-0472">Membrane</keyword>
<comment type="caution">
    <text evidence="10">The sequence shown here is derived from an EMBL/GenBank/DDBJ whole genome shotgun (WGS) entry which is preliminary data.</text>
</comment>
<dbReference type="InterPro" id="IPR036898">
    <property type="entry name" value="RNA_pol_Rpb7-like_N_sf"/>
</dbReference>
<dbReference type="InterPro" id="IPR013238">
    <property type="entry name" value="RNA_pol_III_Rbc25"/>
</dbReference>
<dbReference type="SUPFAM" id="SSF88798">
    <property type="entry name" value="N-terminal, heterodimerisation domain of RBP7 (RpoE)"/>
    <property type="match status" value="1"/>
</dbReference>
<comment type="subcellular location">
    <subcellularLocation>
        <location evidence="1">Nucleus</location>
    </subcellularLocation>
</comment>
<evidence type="ECO:0000313" key="11">
    <source>
        <dbReference type="Proteomes" id="UP000789375"/>
    </source>
</evidence>